<keyword evidence="2" id="KW-1185">Reference proteome</keyword>
<dbReference type="EMBL" id="NMQU01000106">
    <property type="protein sequence ID" value="OXM45156.1"/>
    <property type="molecule type" value="Genomic_DNA"/>
</dbReference>
<protein>
    <submittedName>
        <fullName evidence="1">Uncharacterized protein</fullName>
    </submittedName>
</protein>
<sequence length="62" mass="6911">MVYRGIADDGAAMGSFEKSVGAATDYSCLLAEAQAVDLEERLASMFGIWFFWVWACRGARRR</sequence>
<reference evidence="1 2" key="1">
    <citation type="submission" date="2017-07" db="EMBL/GenBank/DDBJ databases">
        <title>Amycolatopsis alba DSM 44262 Genome sequencing and assembly.</title>
        <authorList>
            <person name="Kaur N."/>
            <person name="Mayilraj S."/>
        </authorList>
    </citation>
    <scope>NUCLEOTIDE SEQUENCE [LARGE SCALE GENOMIC DNA]</scope>
    <source>
        <strain evidence="1 2">DSM 44262</strain>
    </source>
</reference>
<accession>A0A229RES9</accession>
<proteinExistence type="predicted"/>
<dbReference type="Proteomes" id="UP000215563">
    <property type="component" value="Unassembled WGS sequence"/>
</dbReference>
<dbReference type="AlphaFoldDB" id="A0A229RES9"/>
<organism evidence="1 2">
    <name type="scientific">Amycolatopsis alba DSM 44262</name>
    <dbReference type="NCBI Taxonomy" id="1125972"/>
    <lineage>
        <taxon>Bacteria</taxon>
        <taxon>Bacillati</taxon>
        <taxon>Actinomycetota</taxon>
        <taxon>Actinomycetes</taxon>
        <taxon>Pseudonocardiales</taxon>
        <taxon>Pseudonocardiaceae</taxon>
        <taxon>Amycolatopsis</taxon>
    </lineage>
</organism>
<evidence type="ECO:0000313" key="1">
    <source>
        <dbReference type="EMBL" id="OXM45156.1"/>
    </source>
</evidence>
<comment type="caution">
    <text evidence="1">The sequence shown here is derived from an EMBL/GenBank/DDBJ whole genome shotgun (WGS) entry which is preliminary data.</text>
</comment>
<name>A0A229RES9_AMYAL</name>
<gene>
    <name evidence="1" type="ORF">CFP75_31690</name>
</gene>
<evidence type="ECO:0000313" key="2">
    <source>
        <dbReference type="Proteomes" id="UP000215563"/>
    </source>
</evidence>